<protein>
    <submittedName>
        <fullName evidence="2">Uncharacterized protein</fullName>
    </submittedName>
</protein>
<evidence type="ECO:0000313" key="3">
    <source>
        <dbReference type="Proteomes" id="UP000266723"/>
    </source>
</evidence>
<evidence type="ECO:0000313" key="2">
    <source>
        <dbReference type="EMBL" id="KAF3593406.1"/>
    </source>
</evidence>
<dbReference type="EMBL" id="QGKV02000299">
    <property type="protein sequence ID" value="KAF3593406.1"/>
    <property type="molecule type" value="Genomic_DNA"/>
</dbReference>
<dbReference type="Proteomes" id="UP000266723">
    <property type="component" value="Unassembled WGS sequence"/>
</dbReference>
<gene>
    <name evidence="2" type="ORF">DY000_02024485</name>
</gene>
<comment type="caution">
    <text evidence="2">The sequence shown here is derived from an EMBL/GenBank/DDBJ whole genome shotgun (WGS) entry which is preliminary data.</text>
</comment>
<evidence type="ECO:0000256" key="1">
    <source>
        <dbReference type="SAM" id="MobiDB-lite"/>
    </source>
</evidence>
<proteinExistence type="predicted"/>
<reference evidence="2 3" key="1">
    <citation type="journal article" date="2020" name="BMC Genomics">
        <title>Intraspecific diversification of the crop wild relative Brassica cretica Lam. using demographic model selection.</title>
        <authorList>
            <person name="Kioukis A."/>
            <person name="Michalopoulou V.A."/>
            <person name="Briers L."/>
            <person name="Pirintsos S."/>
            <person name="Studholme D.J."/>
            <person name="Pavlidis P."/>
            <person name="Sarris P.F."/>
        </authorList>
    </citation>
    <scope>NUCLEOTIDE SEQUENCE [LARGE SCALE GENOMIC DNA]</scope>
    <source>
        <strain evidence="3">cv. PFS-1207/04</strain>
    </source>
</reference>
<keyword evidence="3" id="KW-1185">Reference proteome</keyword>
<sequence>MDFMVASDRDFWGMAKPCRNVTGTATNSHHEREVIPPSEKRDWSSADTLDPRTVNFISVLPLIQKEPGNGRDIIGKISMPDFQIIYPIVKSTYGLKVIDVYSWRRIKLLNCRDSSDQSRCK</sequence>
<feature type="compositionally biased region" description="Basic and acidic residues" evidence="1">
    <location>
        <begin position="28"/>
        <end position="44"/>
    </location>
</feature>
<organism evidence="2 3">
    <name type="scientific">Brassica cretica</name>
    <name type="common">Mustard</name>
    <dbReference type="NCBI Taxonomy" id="69181"/>
    <lineage>
        <taxon>Eukaryota</taxon>
        <taxon>Viridiplantae</taxon>
        <taxon>Streptophyta</taxon>
        <taxon>Embryophyta</taxon>
        <taxon>Tracheophyta</taxon>
        <taxon>Spermatophyta</taxon>
        <taxon>Magnoliopsida</taxon>
        <taxon>eudicotyledons</taxon>
        <taxon>Gunneridae</taxon>
        <taxon>Pentapetalae</taxon>
        <taxon>rosids</taxon>
        <taxon>malvids</taxon>
        <taxon>Brassicales</taxon>
        <taxon>Brassicaceae</taxon>
        <taxon>Brassiceae</taxon>
        <taxon>Brassica</taxon>
    </lineage>
</organism>
<feature type="region of interest" description="Disordered" evidence="1">
    <location>
        <begin position="22"/>
        <end position="46"/>
    </location>
</feature>
<name>A0ABQ7EA61_BRACR</name>
<accession>A0ABQ7EA61</accession>